<gene>
    <name evidence="1" type="ORF">UFOPK1493_03008</name>
</gene>
<reference evidence="1" key="1">
    <citation type="submission" date="2020-05" db="EMBL/GenBank/DDBJ databases">
        <authorList>
            <person name="Chiriac C."/>
            <person name="Salcher M."/>
            <person name="Ghai R."/>
            <person name="Kavagutti S V."/>
        </authorList>
    </citation>
    <scope>NUCLEOTIDE SEQUENCE</scope>
</reference>
<protein>
    <submittedName>
        <fullName evidence="1">Unannotated protein</fullName>
    </submittedName>
</protein>
<organism evidence="1">
    <name type="scientific">freshwater metagenome</name>
    <dbReference type="NCBI Taxonomy" id="449393"/>
    <lineage>
        <taxon>unclassified sequences</taxon>
        <taxon>metagenomes</taxon>
        <taxon>ecological metagenomes</taxon>
    </lineage>
</organism>
<name>A0A6J6EZL0_9ZZZZ</name>
<dbReference type="EMBL" id="CAEZSR010000148">
    <property type="protein sequence ID" value="CAB4580203.1"/>
    <property type="molecule type" value="Genomic_DNA"/>
</dbReference>
<accession>A0A6J6EZL0</accession>
<dbReference type="AlphaFoldDB" id="A0A6J6EZL0"/>
<sequence length="99" mass="10102">MKPNGLVAAASIARHTSTPMSRANIASSFTSAMFTWRNVFSSSFTSSASAGDPTGTVVSTSAAKKPSTAASEPSSAPLVTFGVFTRFHVGLPGSMRSGE</sequence>
<evidence type="ECO:0000313" key="1">
    <source>
        <dbReference type="EMBL" id="CAB4580203.1"/>
    </source>
</evidence>
<proteinExistence type="predicted"/>